<organism evidence="5 6">
    <name type="scientific">Hippocampus comes</name>
    <name type="common">Tiger tail seahorse</name>
    <dbReference type="NCBI Taxonomy" id="109280"/>
    <lineage>
        <taxon>Eukaryota</taxon>
        <taxon>Metazoa</taxon>
        <taxon>Chordata</taxon>
        <taxon>Craniata</taxon>
        <taxon>Vertebrata</taxon>
        <taxon>Euteleostomi</taxon>
        <taxon>Actinopterygii</taxon>
        <taxon>Neopterygii</taxon>
        <taxon>Teleostei</taxon>
        <taxon>Neoteleostei</taxon>
        <taxon>Acanthomorphata</taxon>
        <taxon>Syngnathiaria</taxon>
        <taxon>Syngnathiformes</taxon>
        <taxon>Syngnathoidei</taxon>
        <taxon>Syngnathidae</taxon>
        <taxon>Hippocampus</taxon>
    </lineage>
</organism>
<dbReference type="STRING" id="109280.ENSHCOP00000003784"/>
<keyword evidence="1 2" id="KW-0238">DNA-binding</keyword>
<dbReference type="GeneTree" id="ENSGT00650000093445"/>
<dbReference type="InterPro" id="IPR001356">
    <property type="entry name" value="HD"/>
</dbReference>
<evidence type="ECO:0000256" key="1">
    <source>
        <dbReference type="PROSITE-ProRule" id="PRU00108"/>
    </source>
</evidence>
<dbReference type="PANTHER" id="PTHR47060">
    <property type="entry name" value="HOMEOBOX PROTEIN NOBOX"/>
    <property type="match status" value="1"/>
</dbReference>
<dbReference type="CTD" id="135935"/>
<feature type="domain" description="Homeobox" evidence="4">
    <location>
        <begin position="212"/>
        <end position="272"/>
    </location>
</feature>
<feature type="compositionally biased region" description="Polar residues" evidence="3">
    <location>
        <begin position="425"/>
        <end position="439"/>
    </location>
</feature>
<dbReference type="Ensembl" id="ENSHCOT00000008151.1">
    <property type="protein sequence ID" value="ENSHCOP00000003784.1"/>
    <property type="gene ID" value="ENSHCOG00000005175.1"/>
</dbReference>
<feature type="region of interest" description="Disordered" evidence="3">
    <location>
        <begin position="389"/>
        <end position="408"/>
    </location>
</feature>
<dbReference type="Gene3D" id="1.10.10.60">
    <property type="entry name" value="Homeodomain-like"/>
    <property type="match status" value="1"/>
</dbReference>
<dbReference type="SMART" id="SM00389">
    <property type="entry name" value="HOX"/>
    <property type="match status" value="1"/>
</dbReference>
<keyword evidence="1 2" id="KW-0539">Nucleus</keyword>
<evidence type="ECO:0000313" key="5">
    <source>
        <dbReference type="Ensembl" id="ENSHCOP00000003784.1"/>
    </source>
</evidence>
<dbReference type="Proteomes" id="UP000264820">
    <property type="component" value="Unplaced"/>
</dbReference>
<dbReference type="GO" id="GO:0005634">
    <property type="term" value="C:nucleus"/>
    <property type="evidence" value="ECO:0007669"/>
    <property type="project" value="UniProtKB-SubCell"/>
</dbReference>
<evidence type="ECO:0000259" key="4">
    <source>
        <dbReference type="PROSITE" id="PS50071"/>
    </source>
</evidence>
<dbReference type="PANTHER" id="PTHR47060:SF1">
    <property type="entry name" value="HOMEOBOX PROTEIN NOBOX"/>
    <property type="match status" value="1"/>
</dbReference>
<feature type="compositionally biased region" description="Acidic residues" evidence="3">
    <location>
        <begin position="32"/>
        <end position="48"/>
    </location>
</feature>
<evidence type="ECO:0000256" key="3">
    <source>
        <dbReference type="SAM" id="MobiDB-lite"/>
    </source>
</evidence>
<dbReference type="OrthoDB" id="1867783at2759"/>
<feature type="compositionally biased region" description="Polar residues" evidence="3">
    <location>
        <begin position="343"/>
        <end position="362"/>
    </location>
</feature>
<protein>
    <submittedName>
        <fullName evidence="5">NOBOX oogenesis homeobox</fullName>
    </submittedName>
</protein>
<feature type="compositionally biased region" description="Basic and acidic residues" evidence="3">
    <location>
        <begin position="82"/>
        <end position="99"/>
    </location>
</feature>
<dbReference type="GO" id="GO:0000978">
    <property type="term" value="F:RNA polymerase II cis-regulatory region sequence-specific DNA binding"/>
    <property type="evidence" value="ECO:0007669"/>
    <property type="project" value="TreeGrafter"/>
</dbReference>
<keyword evidence="1 2" id="KW-0371">Homeobox</keyword>
<feature type="compositionally biased region" description="Low complexity" evidence="3">
    <location>
        <begin position="599"/>
        <end position="614"/>
    </location>
</feature>
<dbReference type="RefSeq" id="XP_019729756.1">
    <property type="nucleotide sequence ID" value="XM_019874197.1"/>
</dbReference>
<feature type="compositionally biased region" description="Basic and acidic residues" evidence="3">
    <location>
        <begin position="58"/>
        <end position="67"/>
    </location>
</feature>
<accession>A0A3Q3D643</accession>
<feature type="region of interest" description="Disordered" evidence="3">
    <location>
        <begin position="598"/>
        <end position="620"/>
    </location>
</feature>
<feature type="compositionally biased region" description="Low complexity" evidence="3">
    <location>
        <begin position="440"/>
        <end position="454"/>
    </location>
</feature>
<dbReference type="KEGG" id="hcq:109518386"/>
<dbReference type="InterPro" id="IPR042988">
    <property type="entry name" value="NOBOX"/>
</dbReference>
<evidence type="ECO:0000313" key="6">
    <source>
        <dbReference type="Proteomes" id="UP000264820"/>
    </source>
</evidence>
<evidence type="ECO:0000256" key="2">
    <source>
        <dbReference type="RuleBase" id="RU000682"/>
    </source>
</evidence>
<dbReference type="GeneID" id="109518386"/>
<dbReference type="Pfam" id="PF00046">
    <property type="entry name" value="Homeodomain"/>
    <property type="match status" value="1"/>
</dbReference>
<dbReference type="InterPro" id="IPR009057">
    <property type="entry name" value="Homeodomain-like_sf"/>
</dbReference>
<reference evidence="5" key="1">
    <citation type="submission" date="2025-08" db="UniProtKB">
        <authorList>
            <consortium name="Ensembl"/>
        </authorList>
    </citation>
    <scope>IDENTIFICATION</scope>
</reference>
<dbReference type="GO" id="GO:0000981">
    <property type="term" value="F:DNA-binding transcription factor activity, RNA polymerase II-specific"/>
    <property type="evidence" value="ECO:0007669"/>
    <property type="project" value="TreeGrafter"/>
</dbReference>
<dbReference type="SUPFAM" id="SSF46689">
    <property type="entry name" value="Homeodomain-like"/>
    <property type="match status" value="1"/>
</dbReference>
<dbReference type="RefSeq" id="XP_019729755.1">
    <property type="nucleotide sequence ID" value="XM_019874196.1"/>
</dbReference>
<dbReference type="CDD" id="cd00086">
    <property type="entry name" value="homeodomain"/>
    <property type="match status" value="1"/>
</dbReference>
<dbReference type="AlphaFoldDB" id="A0A3Q3D643"/>
<reference evidence="5" key="2">
    <citation type="submission" date="2025-09" db="UniProtKB">
        <authorList>
            <consortium name="Ensembl"/>
        </authorList>
    </citation>
    <scope>IDENTIFICATION</scope>
</reference>
<sequence>MEEDLSHTSGCQSLFCEELGIEDSQERKETSEAEEVKDDEDGEKEDEASQGAPQEEEDTKKVNKADHGGFQQKNRKRTRTKKTTEHRENIKEEKDVVEDKPEAVLMSPEANSALTEPPVGLITTRDLSEPVYLGCDGSDLDGPPAPVPMVQLSQNPGPVQLAPTKRSPGHSLPQTMSQQALEPLEMAITRVYSTRHSIHYSTRGHTESCLVAPKKKTRTFYSTDKLERLEALFQRDHYPDAEKRKVIAASVGVTPQRIMVWFQNRRAKWRKAERLVSCKYEQHQSRARWSPTHPQVHLALPNMPAAASSNVGLVFSGHVGAMIPPLEPVPPFSTMSTHSLPSCSQMLLTSPGQSRVSEQPNFQPRPMQSPPPLRRASLPLLSYNLNTPTPTPPLFMDDRDSHPLQTDASSLFDFGDKLDYLAPGHQSNPQLSFQLQTSYPPGQSQPLQTSSSLPPRMPFPTPSPYLTPNPDTISTSYFLFGHAGNSTAGHNYVQSQGGGPILLQPPNHGGMASYQSYPWPNMYAQPSVRQLAPNYTAGFAGARDLQIPSTSGNMPQCFPCAHGHGGPIILPPVSTLQPSRLRAESGMGAKGMAVAPLFPSQASPGSPRSAAAPSCDKVENDSPRAIHSHFQCDFSPIQF</sequence>
<comment type="subcellular location">
    <subcellularLocation>
        <location evidence="1 2">Nucleus</location>
    </subcellularLocation>
</comment>
<feature type="region of interest" description="Disordered" evidence="3">
    <location>
        <begin position="343"/>
        <end position="376"/>
    </location>
</feature>
<dbReference type="PROSITE" id="PS50071">
    <property type="entry name" value="HOMEOBOX_2"/>
    <property type="match status" value="1"/>
</dbReference>
<feature type="region of interest" description="Disordered" evidence="3">
    <location>
        <begin position="1"/>
        <end position="99"/>
    </location>
</feature>
<name>A0A3Q3D643_HIPCM</name>
<feature type="DNA-binding region" description="Homeobox" evidence="1">
    <location>
        <begin position="214"/>
        <end position="273"/>
    </location>
</feature>
<keyword evidence="6" id="KW-1185">Reference proteome</keyword>
<feature type="region of interest" description="Disordered" evidence="3">
    <location>
        <begin position="421"/>
        <end position="461"/>
    </location>
</feature>
<dbReference type="OMA" id="EYPPRPM"/>
<proteinExistence type="predicted"/>